<dbReference type="GO" id="GO:0016787">
    <property type="term" value="F:hydrolase activity"/>
    <property type="evidence" value="ECO:0007669"/>
    <property type="project" value="UniProtKB-KW"/>
</dbReference>
<accession>A0A431W5G2</accession>
<dbReference type="PANTHER" id="PTHR46438">
    <property type="entry name" value="ALPHA/BETA-HYDROLASES SUPERFAMILY PROTEIN"/>
    <property type="match status" value="1"/>
</dbReference>
<gene>
    <name evidence="3" type="ORF">EJ104_00065</name>
</gene>
<feature type="chain" id="PRO_5019327186" evidence="1">
    <location>
        <begin position="22"/>
        <end position="323"/>
    </location>
</feature>
<evidence type="ECO:0000256" key="1">
    <source>
        <dbReference type="SAM" id="SignalP"/>
    </source>
</evidence>
<sequence>MNRRKLLTTLVLLSGVTLVGAATAQAQNNAAIEAVRPLRPAVSGELRTLELPGFGTVHYYASEGGEGRPLILTHSVNAAASTYEMKPLWDAYAGQRPVYSLDWPGFGQSDRPDTRYSAELMSQALLALVAELDTEVDVVSLSLGSEFAARAALEEPRIRSLALISPSGLGEPRGSSQEATQEDGGARAYERLSRFEDPLYGLIRSRPSIHYFLSRSFRGDVPRDLVQYAWESSRQEGAVNAPLYFLSGQLFSRDGYGELYSKLEIPVAVLYDRDAFVSFERLPQFDTKSNVAAVRIPGTDGLPQWEQPDAVTDVLDQFWAQVR</sequence>
<dbReference type="Proteomes" id="UP000277766">
    <property type="component" value="Unassembled WGS sequence"/>
</dbReference>
<dbReference type="EMBL" id="RXPE01000001">
    <property type="protein sequence ID" value="RTR30690.1"/>
    <property type="molecule type" value="Genomic_DNA"/>
</dbReference>
<evidence type="ECO:0000259" key="2">
    <source>
        <dbReference type="Pfam" id="PF12697"/>
    </source>
</evidence>
<comment type="caution">
    <text evidence="3">The sequence shown here is derived from an EMBL/GenBank/DDBJ whole genome shotgun (WGS) entry which is preliminary data.</text>
</comment>
<dbReference type="Gene3D" id="3.40.50.1820">
    <property type="entry name" value="alpha/beta hydrolase"/>
    <property type="match status" value="1"/>
</dbReference>
<dbReference type="InterPro" id="IPR029058">
    <property type="entry name" value="AB_hydrolase_fold"/>
</dbReference>
<organism evidence="3 4">
    <name type="scientific">Deinococcus radiophilus</name>
    <dbReference type="NCBI Taxonomy" id="32062"/>
    <lineage>
        <taxon>Bacteria</taxon>
        <taxon>Thermotogati</taxon>
        <taxon>Deinococcota</taxon>
        <taxon>Deinococci</taxon>
        <taxon>Deinococcales</taxon>
        <taxon>Deinococcaceae</taxon>
        <taxon>Deinococcus</taxon>
    </lineage>
</organism>
<proteinExistence type="predicted"/>
<dbReference type="PANTHER" id="PTHR46438:SF2">
    <property type="entry name" value="ALPHA_BETA-HYDROLASES SUPERFAMILY PROTEIN"/>
    <property type="match status" value="1"/>
</dbReference>
<name>A0A431W5G2_9DEIO</name>
<dbReference type="RefSeq" id="WP_126350718.1">
    <property type="nucleotide sequence ID" value="NZ_CP086380.1"/>
</dbReference>
<feature type="domain" description="AB hydrolase-1" evidence="2">
    <location>
        <begin position="71"/>
        <end position="313"/>
    </location>
</feature>
<dbReference type="AlphaFoldDB" id="A0A431W5G2"/>
<evidence type="ECO:0000313" key="3">
    <source>
        <dbReference type="EMBL" id="RTR30690.1"/>
    </source>
</evidence>
<keyword evidence="3" id="KW-0378">Hydrolase</keyword>
<dbReference type="Pfam" id="PF12697">
    <property type="entry name" value="Abhydrolase_6"/>
    <property type="match status" value="1"/>
</dbReference>
<dbReference type="OrthoDB" id="9808398at2"/>
<feature type="signal peptide" evidence="1">
    <location>
        <begin position="1"/>
        <end position="21"/>
    </location>
</feature>
<evidence type="ECO:0000313" key="4">
    <source>
        <dbReference type="Proteomes" id="UP000277766"/>
    </source>
</evidence>
<protein>
    <submittedName>
        <fullName evidence="3">Alpha/beta fold hydrolase</fullName>
    </submittedName>
</protein>
<reference evidence="3 4" key="1">
    <citation type="submission" date="2018-12" db="EMBL/GenBank/DDBJ databases">
        <title>Deinococcus radiophilus ATCC 27603 genome sequencing and assembly.</title>
        <authorList>
            <person name="Maclea K.S."/>
            <person name="Maynard C.R."/>
        </authorList>
    </citation>
    <scope>NUCLEOTIDE SEQUENCE [LARGE SCALE GENOMIC DNA]</scope>
    <source>
        <strain evidence="3 4">ATCC 27603</strain>
    </source>
</reference>
<dbReference type="SUPFAM" id="SSF53474">
    <property type="entry name" value="alpha/beta-Hydrolases"/>
    <property type="match status" value="1"/>
</dbReference>
<keyword evidence="4" id="KW-1185">Reference proteome</keyword>
<keyword evidence="1" id="KW-0732">Signal</keyword>
<dbReference type="InterPro" id="IPR000073">
    <property type="entry name" value="AB_hydrolase_1"/>
</dbReference>